<feature type="region of interest" description="Disordered" evidence="1">
    <location>
        <begin position="223"/>
        <end position="260"/>
    </location>
</feature>
<organism evidence="2 3">
    <name type="scientific">Echria macrotheca</name>
    <dbReference type="NCBI Taxonomy" id="438768"/>
    <lineage>
        <taxon>Eukaryota</taxon>
        <taxon>Fungi</taxon>
        <taxon>Dikarya</taxon>
        <taxon>Ascomycota</taxon>
        <taxon>Pezizomycotina</taxon>
        <taxon>Sordariomycetes</taxon>
        <taxon>Sordariomycetidae</taxon>
        <taxon>Sordariales</taxon>
        <taxon>Schizotheciaceae</taxon>
        <taxon>Echria</taxon>
    </lineage>
</organism>
<reference evidence="2" key="1">
    <citation type="submission" date="2023-06" db="EMBL/GenBank/DDBJ databases">
        <title>Genome-scale phylogeny and comparative genomics of the fungal order Sordariales.</title>
        <authorList>
            <consortium name="Lawrence Berkeley National Laboratory"/>
            <person name="Hensen N."/>
            <person name="Bonometti L."/>
            <person name="Westerberg I."/>
            <person name="Brannstrom I.O."/>
            <person name="Guillou S."/>
            <person name="Cros-Aarteil S."/>
            <person name="Calhoun S."/>
            <person name="Haridas S."/>
            <person name="Kuo A."/>
            <person name="Mondo S."/>
            <person name="Pangilinan J."/>
            <person name="Riley R."/>
            <person name="Labutti K."/>
            <person name="Andreopoulos B."/>
            <person name="Lipzen A."/>
            <person name="Chen C."/>
            <person name="Yanf M."/>
            <person name="Daum C."/>
            <person name="Ng V."/>
            <person name="Clum A."/>
            <person name="Steindorff A."/>
            <person name="Ohm R."/>
            <person name="Martin F."/>
            <person name="Silar P."/>
            <person name="Natvig D."/>
            <person name="Lalanne C."/>
            <person name="Gautier V."/>
            <person name="Ament-Velasquez S.L."/>
            <person name="Kruys A."/>
            <person name="Hutchinson M.I."/>
            <person name="Powell A.J."/>
            <person name="Barry K."/>
            <person name="Miller A.N."/>
            <person name="Grigoriev I.V."/>
            <person name="Debuchy R."/>
            <person name="Gladieux P."/>
            <person name="Thoren M.H."/>
            <person name="Johannesson H."/>
        </authorList>
    </citation>
    <scope>NUCLEOTIDE SEQUENCE</scope>
    <source>
        <strain evidence="2">PSN4</strain>
    </source>
</reference>
<dbReference type="EMBL" id="MU839851">
    <property type="protein sequence ID" value="KAK1749938.1"/>
    <property type="molecule type" value="Genomic_DNA"/>
</dbReference>
<dbReference type="Proteomes" id="UP001239445">
    <property type="component" value="Unassembled WGS sequence"/>
</dbReference>
<name>A0AAJ0F423_9PEZI</name>
<feature type="region of interest" description="Disordered" evidence="1">
    <location>
        <begin position="57"/>
        <end position="111"/>
    </location>
</feature>
<proteinExistence type="predicted"/>
<dbReference type="AlphaFoldDB" id="A0AAJ0F423"/>
<evidence type="ECO:0000256" key="1">
    <source>
        <dbReference type="SAM" id="MobiDB-lite"/>
    </source>
</evidence>
<evidence type="ECO:0000313" key="3">
    <source>
        <dbReference type="Proteomes" id="UP001239445"/>
    </source>
</evidence>
<feature type="compositionally biased region" description="Polar residues" evidence="1">
    <location>
        <begin position="83"/>
        <end position="111"/>
    </location>
</feature>
<comment type="caution">
    <text evidence="2">The sequence shown here is derived from an EMBL/GenBank/DDBJ whole genome shotgun (WGS) entry which is preliminary data.</text>
</comment>
<keyword evidence="3" id="KW-1185">Reference proteome</keyword>
<accession>A0AAJ0F423</accession>
<protein>
    <submittedName>
        <fullName evidence="2">Uncharacterized protein</fullName>
    </submittedName>
</protein>
<sequence>MEIVPAMLDTQPDFVIDSLAPAACLDFSKYPSSYNIRAKFLDRLRYAFRQAVKSNTLPSGFCPDGSGPEPTDDAPASPKPPSWMTTPATHRSDGSRTTVHATAPSTPTTAVWPQRSMAPWSTDLRIGRPRHAQSARVSQPYDFEPCTPTRESAANGNCLSLPTAFLSPSPSITTRSASPPGWWADLLAEDGPIRSAGGANTDENPAAPRSMVVDPLRVSPVTHRQADVPDSPGAGAVTTPSGPGSRGLIDQTFTTPPGPQGRMALLRRTEWMQARVDAMEARMSLVIKAVQRDFADVVILSAELAGLREELETGPTSPWQGQGQN</sequence>
<gene>
    <name evidence="2" type="ORF">QBC47DRAFT_407608</name>
</gene>
<evidence type="ECO:0000313" key="2">
    <source>
        <dbReference type="EMBL" id="KAK1749938.1"/>
    </source>
</evidence>